<evidence type="ECO:0000313" key="2">
    <source>
        <dbReference type="Proteomes" id="UP000594263"/>
    </source>
</evidence>
<accession>A0A7N0UHC9</accession>
<keyword evidence="2" id="KW-1185">Reference proteome</keyword>
<dbReference type="Gramene" id="Kaladp0068s0180.1.v1.1">
    <property type="protein sequence ID" value="Kaladp0068s0180.1.v1.1.CDS.1"/>
    <property type="gene ID" value="Kaladp0068s0180.v1.1"/>
</dbReference>
<dbReference type="EnsemblPlants" id="Kaladp0068s0180.1.v1.1">
    <property type="protein sequence ID" value="Kaladp0068s0180.1.v1.1.CDS.1"/>
    <property type="gene ID" value="Kaladp0068s0180.v1.1"/>
</dbReference>
<dbReference type="Proteomes" id="UP000594263">
    <property type="component" value="Unplaced"/>
</dbReference>
<sequence>MLEGEIVQELELTLLWLDSLYDNSLLLDMMVLVLTPYLSYALWATESPLSYVLLARIAFSWKNIFGCCGRVYGRSLLIMLSFVKLCNLCY</sequence>
<reference evidence="1" key="1">
    <citation type="submission" date="2021-01" db="UniProtKB">
        <authorList>
            <consortium name="EnsemblPlants"/>
        </authorList>
    </citation>
    <scope>IDENTIFICATION</scope>
</reference>
<organism evidence="1 2">
    <name type="scientific">Kalanchoe fedtschenkoi</name>
    <name type="common">Lavender scallops</name>
    <name type="synonym">South American air plant</name>
    <dbReference type="NCBI Taxonomy" id="63787"/>
    <lineage>
        <taxon>Eukaryota</taxon>
        <taxon>Viridiplantae</taxon>
        <taxon>Streptophyta</taxon>
        <taxon>Embryophyta</taxon>
        <taxon>Tracheophyta</taxon>
        <taxon>Spermatophyta</taxon>
        <taxon>Magnoliopsida</taxon>
        <taxon>eudicotyledons</taxon>
        <taxon>Gunneridae</taxon>
        <taxon>Pentapetalae</taxon>
        <taxon>Saxifragales</taxon>
        <taxon>Crassulaceae</taxon>
        <taxon>Kalanchoe</taxon>
    </lineage>
</organism>
<evidence type="ECO:0000313" key="1">
    <source>
        <dbReference type="EnsemblPlants" id="Kaladp0068s0180.1.v1.1.CDS.1"/>
    </source>
</evidence>
<protein>
    <submittedName>
        <fullName evidence="1">Uncharacterized protein</fullName>
    </submittedName>
</protein>
<dbReference type="AlphaFoldDB" id="A0A7N0UHC9"/>
<proteinExistence type="predicted"/>
<name>A0A7N0UHC9_KALFE</name>